<reference evidence="3" key="2">
    <citation type="submission" date="2006-06" db="EMBL/GenBank/DDBJ databases">
        <authorList>
            <person name="Buell R."/>
            <person name="Wing R.A."/>
            <person name="McCombie W.A."/>
            <person name="Ouyang S."/>
        </authorList>
    </citation>
    <scope>NUCLEOTIDE SEQUENCE</scope>
</reference>
<feature type="region of interest" description="Disordered" evidence="1">
    <location>
        <begin position="204"/>
        <end position="236"/>
    </location>
</feature>
<dbReference type="InterPro" id="IPR005162">
    <property type="entry name" value="Retrotrans_gag_dom"/>
</dbReference>
<evidence type="ECO:0000313" key="3">
    <source>
        <dbReference type="EMBL" id="ABF97268.1"/>
    </source>
</evidence>
<sequence>MGFISGIDNFVFPPEKAFRFGSFDFITNDFGKISLLDSDSNQSGRGQISTPFGIPNSAEIYPKIISTELASNHSGEIQSTPTRSDQDDGAYPPILMKLPDDLAAVFTTRASSPRRSRRDPASAPIQPSSREVGVILQPLGTVSTEQLDGYLSSPDIDSRPTEIIEYDDFGYRYDCRNLDDFDEDFEDNYTPLYFGIFMADNETEEQRKAQEAEEQRVQQEAERRRLEEERQAQERERLQHRYDDDVDGVAAFTSDLRRVDWPAGFKPTGIEKYDGTTNPESRLTVYGLTIRAAGGDSKAMANYLHVALADSARSWLHGLPRGTIGSWAELRDHFIANFQGTFERPGTQFDLYNFAEQYAKNARKTSDGDQSTSKKKDDEDDAPTSFQDHHKELNHIFGGPLAYESKRKQKLTEREINVVQPNTPQYLRWSETTIKFDRSDHPNRVVHPGRYPLIPRMELKPSNAPFHGVIPGLSATPLGQITLPVTFGTQENFRTENICFEVADFDTAYHAILGRPAIAKFMAVPHYTYMMMKMPGPRGVISLRSDIKQAVTCDKESCEMA</sequence>
<proteinExistence type="predicted"/>
<dbReference type="Pfam" id="PF03732">
    <property type="entry name" value="Retrotrans_gag"/>
    <property type="match status" value="1"/>
</dbReference>
<dbReference type="PANTHER" id="PTHR33240:SF8">
    <property type="entry name" value="OS03G0439900 PROTEIN"/>
    <property type="match status" value="1"/>
</dbReference>
<feature type="region of interest" description="Disordered" evidence="1">
    <location>
        <begin position="361"/>
        <end position="389"/>
    </location>
</feature>
<protein>
    <submittedName>
        <fullName evidence="3">Retrotransposon protein, putative, Ty3-gypsy subclass</fullName>
    </submittedName>
</protein>
<dbReference type="AlphaFoldDB" id="Q10HS4"/>
<evidence type="ECO:0000256" key="1">
    <source>
        <dbReference type="SAM" id="MobiDB-lite"/>
    </source>
</evidence>
<feature type="region of interest" description="Disordered" evidence="1">
    <location>
        <begin position="109"/>
        <end position="129"/>
    </location>
</feature>
<organism evidence="3">
    <name type="scientific">Oryza sativa subsp. japonica</name>
    <name type="common">Rice</name>
    <dbReference type="NCBI Taxonomy" id="39947"/>
    <lineage>
        <taxon>Eukaryota</taxon>
        <taxon>Viridiplantae</taxon>
        <taxon>Streptophyta</taxon>
        <taxon>Embryophyta</taxon>
        <taxon>Tracheophyta</taxon>
        <taxon>Spermatophyta</taxon>
        <taxon>Magnoliopsida</taxon>
        <taxon>Liliopsida</taxon>
        <taxon>Poales</taxon>
        <taxon>Poaceae</taxon>
        <taxon>BOP clade</taxon>
        <taxon>Oryzoideae</taxon>
        <taxon>Oryzeae</taxon>
        <taxon>Oryzinae</taxon>
        <taxon>Oryza</taxon>
        <taxon>Oryza sativa</taxon>
    </lineage>
</organism>
<feature type="compositionally biased region" description="Basic and acidic residues" evidence="1">
    <location>
        <begin position="364"/>
        <end position="377"/>
    </location>
</feature>
<reference evidence="3" key="1">
    <citation type="journal article" date="2005" name="Genome Res.">
        <title>Sequence, annotation, and analysis of synteny between rice chromosome 3 and diverged grass species.</title>
        <authorList>
            <consortium name="Rice Chromosome 3 Sequencing Consortium"/>
            <person name="Buell C.R."/>
            <person name="Yuan Q."/>
            <person name="Ouyang S."/>
            <person name="Liu J."/>
            <person name="Zhu W."/>
            <person name="Wang A."/>
            <person name="Maiti R."/>
            <person name="Haas B."/>
            <person name="Wortman J."/>
            <person name="Pertea M."/>
            <person name="Jones K.M."/>
            <person name="Kim M."/>
            <person name="Overton L."/>
            <person name="Tsitrin T."/>
            <person name="Fadrosh D."/>
            <person name="Bera J."/>
            <person name="Weaver B."/>
            <person name="Jin S."/>
            <person name="Johri S."/>
            <person name="Reardon M."/>
            <person name="Webb K."/>
            <person name="Hill J."/>
            <person name="Moffat K."/>
            <person name="Tallon L."/>
            <person name="Van Aken S."/>
            <person name="Lewis M."/>
            <person name="Utterback T."/>
            <person name="Feldblyum T."/>
            <person name="Zismann V."/>
            <person name="Iobst S."/>
            <person name="Hsiao J."/>
            <person name="de Vazeille A.R."/>
            <person name="Salzberg S.L."/>
            <person name="White O."/>
            <person name="Fraser C."/>
            <person name="Yu Y."/>
            <person name="Kim H."/>
            <person name="Rambo T."/>
            <person name="Currie J."/>
            <person name="Collura K."/>
            <person name="Kernodle-Thompson S."/>
            <person name="Wei F."/>
            <person name="Kudrna K."/>
            <person name="Ammiraju J.S."/>
            <person name="Luo M."/>
            <person name="Goicoechea J.L."/>
            <person name="Wing R.A."/>
            <person name="Henry D."/>
            <person name="Oates R."/>
            <person name="Palmer M."/>
            <person name="Pries G."/>
            <person name="Saski C."/>
            <person name="Simmons J."/>
            <person name="Soderlund C."/>
            <person name="Nelson W."/>
            <person name="de la Bastide M."/>
            <person name="Spiegel L."/>
            <person name="Nascimento L."/>
            <person name="Huang E."/>
            <person name="Preston R."/>
            <person name="Zutavern T."/>
            <person name="Palmer L."/>
            <person name="O'Shaughnessy A."/>
            <person name="Dike S."/>
            <person name="McCombie W.R."/>
            <person name="Minx P."/>
            <person name="Cordum H."/>
            <person name="Wilson R."/>
            <person name="Jin W."/>
            <person name="Lee H.R."/>
            <person name="Jiang J."/>
            <person name="Jackson S."/>
        </authorList>
    </citation>
    <scope>NUCLEOTIDE SEQUENCE [LARGE SCALE GENOMIC DNA]</scope>
</reference>
<dbReference type="PANTHER" id="PTHR33240">
    <property type="entry name" value="OS08G0508500 PROTEIN"/>
    <property type="match status" value="1"/>
</dbReference>
<accession>Q10HS4</accession>
<gene>
    <name evidence="3" type="ordered locus">LOC_Os03g38082</name>
</gene>
<evidence type="ECO:0000259" key="2">
    <source>
        <dbReference type="Pfam" id="PF03732"/>
    </source>
</evidence>
<dbReference type="EMBL" id="DP000009">
    <property type="protein sequence ID" value="ABF97268.1"/>
    <property type="molecule type" value="Genomic_DNA"/>
</dbReference>
<name>Q10HS4_ORYSJ</name>
<feature type="domain" description="Retrotransposon gag" evidence="2">
    <location>
        <begin position="303"/>
        <end position="356"/>
    </location>
</feature>